<protein>
    <submittedName>
        <fullName evidence="2">Uncharacterized protein</fullName>
    </submittedName>
</protein>
<organism evidence="2">
    <name type="scientific">Anguilla anguilla</name>
    <name type="common">European freshwater eel</name>
    <name type="synonym">Muraena anguilla</name>
    <dbReference type="NCBI Taxonomy" id="7936"/>
    <lineage>
        <taxon>Eukaryota</taxon>
        <taxon>Metazoa</taxon>
        <taxon>Chordata</taxon>
        <taxon>Craniata</taxon>
        <taxon>Vertebrata</taxon>
        <taxon>Euteleostomi</taxon>
        <taxon>Actinopterygii</taxon>
        <taxon>Neopterygii</taxon>
        <taxon>Teleostei</taxon>
        <taxon>Anguilliformes</taxon>
        <taxon>Anguillidae</taxon>
        <taxon>Anguilla</taxon>
    </lineage>
</organism>
<feature type="region of interest" description="Disordered" evidence="1">
    <location>
        <begin position="1"/>
        <end position="26"/>
    </location>
</feature>
<reference evidence="2" key="1">
    <citation type="submission" date="2014-11" db="EMBL/GenBank/DDBJ databases">
        <authorList>
            <person name="Amaro Gonzalez C."/>
        </authorList>
    </citation>
    <scope>NUCLEOTIDE SEQUENCE</scope>
</reference>
<sequence>MNGAWTEISKRPHSPEQLSKRCSPPGSGRMIVITQVSTSEPFQLTRVTHLQAILYPKALFYSTVVATIVGLRIVSSVDTQYQTRNFSLSSNYTGEVLV</sequence>
<evidence type="ECO:0000313" key="2">
    <source>
        <dbReference type="EMBL" id="JAH54140.1"/>
    </source>
</evidence>
<dbReference type="AlphaFoldDB" id="A0A0E9TMN5"/>
<accession>A0A0E9TMN5</accession>
<evidence type="ECO:0000256" key="1">
    <source>
        <dbReference type="SAM" id="MobiDB-lite"/>
    </source>
</evidence>
<dbReference type="EMBL" id="GBXM01054437">
    <property type="protein sequence ID" value="JAH54140.1"/>
    <property type="molecule type" value="Transcribed_RNA"/>
</dbReference>
<name>A0A0E9TMN5_ANGAN</name>
<proteinExistence type="predicted"/>
<reference evidence="2" key="2">
    <citation type="journal article" date="2015" name="Fish Shellfish Immunol.">
        <title>Early steps in the European eel (Anguilla anguilla)-Vibrio vulnificus interaction in the gills: Role of the RtxA13 toxin.</title>
        <authorList>
            <person name="Callol A."/>
            <person name="Pajuelo D."/>
            <person name="Ebbesson L."/>
            <person name="Teles M."/>
            <person name="MacKenzie S."/>
            <person name="Amaro C."/>
        </authorList>
    </citation>
    <scope>NUCLEOTIDE SEQUENCE</scope>
</reference>